<gene>
    <name evidence="2" type="ORF">D0U04_21570</name>
    <name evidence="1" type="ORF">DJ93_6013</name>
</gene>
<proteinExistence type="predicted"/>
<reference evidence="1 3" key="1">
    <citation type="submission" date="2014-04" db="EMBL/GenBank/DDBJ databases">
        <authorList>
            <person name="Bishop-Lilly K.A."/>
            <person name="Broomall S.M."/>
            <person name="Chain P.S."/>
            <person name="Chertkov O."/>
            <person name="Coyne S.R."/>
            <person name="Daligault H.E."/>
            <person name="Davenport K.W."/>
            <person name="Erkkila T."/>
            <person name="Frey K.G."/>
            <person name="Gibbons H.S."/>
            <person name="Gu W."/>
            <person name="Jaissle J."/>
            <person name="Johnson S.L."/>
            <person name="Koroleva G.I."/>
            <person name="Ladner J.T."/>
            <person name="Lo C.-C."/>
            <person name="Minogue T.D."/>
            <person name="Munk C."/>
            <person name="Palacios G.F."/>
            <person name="Redden C.L."/>
            <person name="Rosenzweig C.N."/>
            <person name="Scholz M.B."/>
            <person name="Teshima H."/>
            <person name="Xu Y."/>
        </authorList>
    </citation>
    <scope>NUCLEOTIDE SEQUENCE [LARGE SCALE GENOMIC DNA]</scope>
    <source>
        <strain evidence="1 3">BHP</strain>
    </source>
</reference>
<accession>A0A090YAG4</accession>
<dbReference type="Proteomes" id="UP000264294">
    <property type="component" value="Unassembled WGS sequence"/>
</dbReference>
<name>A0A090YAG4_9BACI</name>
<dbReference type="AlphaFoldDB" id="A0A090YAG4"/>
<dbReference type="Proteomes" id="UP000029389">
    <property type="component" value="Unassembled WGS sequence"/>
</dbReference>
<organism evidence="1 3">
    <name type="scientific">Bacillus clarus</name>
    <dbReference type="NCBI Taxonomy" id="2338372"/>
    <lineage>
        <taxon>Bacteria</taxon>
        <taxon>Bacillati</taxon>
        <taxon>Bacillota</taxon>
        <taxon>Bacilli</taxon>
        <taxon>Bacillales</taxon>
        <taxon>Bacillaceae</taxon>
        <taxon>Bacillus</taxon>
        <taxon>Bacillus cereus group</taxon>
    </lineage>
</organism>
<dbReference type="RefSeq" id="WP_042985236.1">
    <property type="nucleotide sequence ID" value="NZ_JMQC01000012.1"/>
</dbReference>
<comment type="caution">
    <text evidence="1">The sequence shown here is derived from an EMBL/GenBank/DDBJ whole genome shotgun (WGS) entry which is preliminary data.</text>
</comment>
<dbReference type="EMBL" id="JMQC01000012">
    <property type="protein sequence ID" value="KFM94822.1"/>
    <property type="molecule type" value="Genomic_DNA"/>
</dbReference>
<evidence type="ECO:0000313" key="1">
    <source>
        <dbReference type="EMBL" id="KFM94822.1"/>
    </source>
</evidence>
<dbReference type="EMBL" id="QVOD01000034">
    <property type="protein sequence ID" value="RFT64471.1"/>
    <property type="molecule type" value="Genomic_DNA"/>
</dbReference>
<sequence length="177" mass="20710">MMNVSCAYCGTEVKIDTNGIVEETCTFCGAKMRSSHSGLLQLCQNEQRFEFYKMQQNVFLEQVNESVEVLKQLHTFDLYLLLKEVREARSQTFTGLRVLNKALDQDAQFKDTADEVGSDYEYYTRKAWVIENILLERQGYFPEKITEKILTFMWSQIKKSRAKPMQISKTKRKQKSS</sequence>
<protein>
    <submittedName>
        <fullName evidence="1">Uncharacterized protein</fullName>
    </submittedName>
</protein>
<reference evidence="2 4" key="2">
    <citation type="submission" date="2018-08" db="EMBL/GenBank/DDBJ databases">
        <title>Bacillus clarus sp. nov. strain PS00077A.</title>
        <authorList>
            <person name="Mendez Acevedo M."/>
            <person name="Carroll L."/>
            <person name="Mukherjee M."/>
            <person name="Wiedmann M."/>
            <person name="Kovac J."/>
        </authorList>
    </citation>
    <scope>NUCLEOTIDE SEQUENCE [LARGE SCALE GENOMIC DNA]</scope>
    <source>
        <strain evidence="2 4">PS00077A</strain>
    </source>
</reference>
<evidence type="ECO:0000313" key="4">
    <source>
        <dbReference type="Proteomes" id="UP000264294"/>
    </source>
</evidence>
<keyword evidence="4" id="KW-1185">Reference proteome</keyword>
<evidence type="ECO:0000313" key="2">
    <source>
        <dbReference type="EMBL" id="RFT64471.1"/>
    </source>
</evidence>
<evidence type="ECO:0000313" key="3">
    <source>
        <dbReference type="Proteomes" id="UP000029389"/>
    </source>
</evidence>
<dbReference type="PATRIC" id="fig|1405.8.peg.6108"/>